<dbReference type="Gene3D" id="3.10.105.10">
    <property type="entry name" value="Dipeptide-binding Protein, Domain 3"/>
    <property type="match status" value="1"/>
</dbReference>
<feature type="signal peptide" evidence="5">
    <location>
        <begin position="1"/>
        <end position="44"/>
    </location>
</feature>
<evidence type="ECO:0000256" key="3">
    <source>
        <dbReference type="ARBA" id="ARBA00022448"/>
    </source>
</evidence>
<comment type="caution">
    <text evidence="7">The sequence shown here is derived from an EMBL/GenBank/DDBJ whole genome shotgun (WGS) entry which is preliminary data.</text>
</comment>
<dbReference type="InterPro" id="IPR000914">
    <property type="entry name" value="SBP_5_dom"/>
</dbReference>
<dbReference type="FunFam" id="3.10.105.10:FF:000001">
    <property type="entry name" value="Oligopeptide ABC transporter, oligopeptide-binding protein"/>
    <property type="match status" value="1"/>
</dbReference>
<accession>A0A494XE37</accession>
<evidence type="ECO:0000259" key="6">
    <source>
        <dbReference type="Pfam" id="PF00496"/>
    </source>
</evidence>
<keyword evidence="3" id="KW-0813">Transport</keyword>
<feature type="chain" id="PRO_5019780255" evidence="5">
    <location>
        <begin position="45"/>
        <end position="558"/>
    </location>
</feature>
<name>A0A494XE37_9BURK</name>
<evidence type="ECO:0000256" key="5">
    <source>
        <dbReference type="SAM" id="SignalP"/>
    </source>
</evidence>
<gene>
    <name evidence="7" type="ORF">D7S89_17320</name>
</gene>
<dbReference type="GO" id="GO:1904680">
    <property type="term" value="F:peptide transmembrane transporter activity"/>
    <property type="evidence" value="ECO:0007669"/>
    <property type="project" value="TreeGrafter"/>
</dbReference>
<evidence type="ECO:0000256" key="4">
    <source>
        <dbReference type="ARBA" id="ARBA00022729"/>
    </source>
</evidence>
<proteinExistence type="inferred from homology"/>
<dbReference type="InterPro" id="IPR039424">
    <property type="entry name" value="SBP_5"/>
</dbReference>
<feature type="domain" description="Solute-binding protein family 5" evidence="6">
    <location>
        <begin position="100"/>
        <end position="474"/>
    </location>
</feature>
<dbReference type="SUPFAM" id="SSF53850">
    <property type="entry name" value="Periplasmic binding protein-like II"/>
    <property type="match status" value="1"/>
</dbReference>
<evidence type="ECO:0000313" key="8">
    <source>
        <dbReference type="Proteomes" id="UP000280434"/>
    </source>
</evidence>
<keyword evidence="4 5" id="KW-0732">Signal</keyword>
<dbReference type="InterPro" id="IPR030678">
    <property type="entry name" value="Peptide/Ni-bd"/>
</dbReference>
<dbReference type="GO" id="GO:0030288">
    <property type="term" value="C:outer membrane-bounded periplasmic space"/>
    <property type="evidence" value="ECO:0007669"/>
    <property type="project" value="TreeGrafter"/>
</dbReference>
<keyword evidence="8" id="KW-1185">Reference proteome</keyword>
<dbReference type="Gene3D" id="3.90.76.10">
    <property type="entry name" value="Dipeptide-binding Protein, Domain 1"/>
    <property type="match status" value="1"/>
</dbReference>
<dbReference type="PANTHER" id="PTHR30290">
    <property type="entry name" value="PERIPLASMIC BINDING COMPONENT OF ABC TRANSPORTER"/>
    <property type="match status" value="1"/>
</dbReference>
<dbReference type="AlphaFoldDB" id="A0A494XE37"/>
<protein>
    <submittedName>
        <fullName evidence="7">Peptide ABC transporter substrate-binding protein</fullName>
    </submittedName>
</protein>
<dbReference type="OrthoDB" id="9801799at2"/>
<evidence type="ECO:0000313" key="7">
    <source>
        <dbReference type="EMBL" id="RKP46394.1"/>
    </source>
</evidence>
<evidence type="ECO:0000256" key="1">
    <source>
        <dbReference type="ARBA" id="ARBA00004196"/>
    </source>
</evidence>
<dbReference type="Gene3D" id="3.40.190.10">
    <property type="entry name" value="Periplasmic binding protein-like II"/>
    <property type="match status" value="1"/>
</dbReference>
<comment type="subcellular location">
    <subcellularLocation>
        <location evidence="1">Cell envelope</location>
    </subcellularLocation>
</comment>
<organism evidence="7 8">
    <name type="scientific">Trinickia fusca</name>
    <dbReference type="NCBI Taxonomy" id="2419777"/>
    <lineage>
        <taxon>Bacteria</taxon>
        <taxon>Pseudomonadati</taxon>
        <taxon>Pseudomonadota</taxon>
        <taxon>Betaproteobacteria</taxon>
        <taxon>Burkholderiales</taxon>
        <taxon>Burkholderiaceae</taxon>
        <taxon>Trinickia</taxon>
    </lineage>
</organism>
<dbReference type="GO" id="GO:0043190">
    <property type="term" value="C:ATP-binding cassette (ABC) transporter complex"/>
    <property type="evidence" value="ECO:0007669"/>
    <property type="project" value="InterPro"/>
</dbReference>
<dbReference type="CDD" id="cd08504">
    <property type="entry name" value="PBP2_OppA"/>
    <property type="match status" value="1"/>
</dbReference>
<comment type="similarity">
    <text evidence="2">Belongs to the bacterial solute-binding protein 5 family.</text>
</comment>
<evidence type="ECO:0000256" key="2">
    <source>
        <dbReference type="ARBA" id="ARBA00005695"/>
    </source>
</evidence>
<dbReference type="EMBL" id="RBZV01000007">
    <property type="protein sequence ID" value="RKP46394.1"/>
    <property type="molecule type" value="Genomic_DNA"/>
</dbReference>
<dbReference type="PIRSF" id="PIRSF002741">
    <property type="entry name" value="MppA"/>
    <property type="match status" value="1"/>
</dbReference>
<dbReference type="PANTHER" id="PTHR30290:SF10">
    <property type="entry name" value="PERIPLASMIC OLIGOPEPTIDE-BINDING PROTEIN-RELATED"/>
    <property type="match status" value="1"/>
</dbReference>
<dbReference type="FunFam" id="3.90.76.10:FF:000001">
    <property type="entry name" value="Oligopeptide ABC transporter substrate-binding protein"/>
    <property type="match status" value="1"/>
</dbReference>
<dbReference type="Proteomes" id="UP000280434">
    <property type="component" value="Unassembled WGS sequence"/>
</dbReference>
<reference evidence="7 8" key="1">
    <citation type="submission" date="2018-10" db="EMBL/GenBank/DDBJ databases">
        <title>Paraburkholderia sp. 7MK8-2, isolated from soil.</title>
        <authorList>
            <person name="Gao Z.-H."/>
            <person name="Qiu L.-H."/>
        </authorList>
    </citation>
    <scope>NUCLEOTIDE SEQUENCE [LARGE SCALE GENOMIC DNA]</scope>
    <source>
        <strain evidence="7 8">7MK8-2</strain>
    </source>
</reference>
<dbReference type="Pfam" id="PF00496">
    <property type="entry name" value="SBP_bac_5"/>
    <property type="match status" value="1"/>
</dbReference>
<dbReference type="GO" id="GO:0015833">
    <property type="term" value="P:peptide transport"/>
    <property type="evidence" value="ECO:0007669"/>
    <property type="project" value="TreeGrafter"/>
</dbReference>
<sequence>MRHAIYRLHRRHNPFAIPKPMKATHILAAALTALACACTVPALAVDIPSNVSLAPVQELTRQVPGEVESLDPAHIESWTGNTIGLDLFEGLTRIDATGRIVPGVAQSWTRTAPDTWVFKLRGDSKWSNGQPVTAADFVYAWQRVVDPKTGSKYTVLVEFVKNGKAIVAGKLPPSSLGVRAIDARTLEVKTEVAAAFFPELAAMATMAPVNKDAVVKGGDEWTRPHKLVSNGAFTLADWQPNNHVVLVKNGDYWNARSVAISRVTYIPIEDDETAMRMYQAGQFDYTYQIPSGIYNLVARQFGGELRTGLQIATYYYSLNNDDPLFKDRRVRQALSMVLDRDLLTSKLLQSGELPMYGLISKGTKGAAPFVPEWASWPMGKRVEYARNLMKEAGYSDAKPLTFTLTYNTNDLHKKVALFAVSEWHTKLGVNVKLENVEYKVLLKERHEGKVQASRDGWFVDFNDAMSYFDLLRCGGIQNDQHYCNPKVDALMGEANRQLDDGKRAALLTQAHELAMRDYPMIPLFQYSADRLVKPYVGGYTLTNYVDQRASQDMYIIKH</sequence>